<dbReference type="Pfam" id="PF00583">
    <property type="entry name" value="Acetyltransf_1"/>
    <property type="match status" value="1"/>
</dbReference>
<dbReference type="Gene3D" id="3.30.1490.20">
    <property type="entry name" value="ATP-grasp fold, A domain"/>
    <property type="match status" value="1"/>
</dbReference>
<accession>A0A6J6I2Y4</accession>
<dbReference type="InterPro" id="IPR003781">
    <property type="entry name" value="CoA-bd"/>
</dbReference>
<reference evidence="2" key="1">
    <citation type="submission" date="2020-05" db="EMBL/GenBank/DDBJ databases">
        <authorList>
            <person name="Chiriac C."/>
            <person name="Salcher M."/>
            <person name="Ghai R."/>
            <person name="Kavagutti S V."/>
        </authorList>
    </citation>
    <scope>NUCLEOTIDE SEQUENCE</scope>
</reference>
<protein>
    <submittedName>
        <fullName evidence="2">Unannotated protein</fullName>
    </submittedName>
</protein>
<dbReference type="Pfam" id="PF13549">
    <property type="entry name" value="ATP-grasp_5"/>
    <property type="match status" value="1"/>
</dbReference>
<feature type="domain" description="N-acetyltransferase" evidence="1">
    <location>
        <begin position="27"/>
        <end position="177"/>
    </location>
</feature>
<dbReference type="CDD" id="cd04301">
    <property type="entry name" value="NAT_SF"/>
    <property type="match status" value="1"/>
</dbReference>
<dbReference type="InterPro" id="IPR013815">
    <property type="entry name" value="ATP_grasp_subdomain_1"/>
</dbReference>
<dbReference type="SUPFAM" id="SSF52210">
    <property type="entry name" value="Succinyl-CoA synthetase domains"/>
    <property type="match status" value="2"/>
</dbReference>
<name>A0A6J6I2Y4_9ZZZZ</name>
<dbReference type="Gene3D" id="3.40.630.30">
    <property type="match status" value="1"/>
</dbReference>
<dbReference type="InterPro" id="IPR032875">
    <property type="entry name" value="Succ_CoA_lig_flav_dom"/>
</dbReference>
<dbReference type="SUPFAM" id="SSF51735">
    <property type="entry name" value="NAD(P)-binding Rossmann-fold domains"/>
    <property type="match status" value="1"/>
</dbReference>
<dbReference type="PANTHER" id="PTHR42793">
    <property type="entry name" value="COA BINDING DOMAIN CONTAINING PROTEIN"/>
    <property type="match status" value="1"/>
</dbReference>
<dbReference type="SMART" id="SM00881">
    <property type="entry name" value="CoA_binding"/>
    <property type="match status" value="1"/>
</dbReference>
<dbReference type="GO" id="GO:0005524">
    <property type="term" value="F:ATP binding"/>
    <property type="evidence" value="ECO:0007669"/>
    <property type="project" value="InterPro"/>
</dbReference>
<dbReference type="EMBL" id="CAEZVF010000065">
    <property type="protein sequence ID" value="CAB4620772.1"/>
    <property type="molecule type" value="Genomic_DNA"/>
</dbReference>
<dbReference type="Pfam" id="PF13380">
    <property type="entry name" value="CoA_binding_2"/>
    <property type="match status" value="1"/>
</dbReference>
<dbReference type="PROSITE" id="PS51186">
    <property type="entry name" value="GNAT"/>
    <property type="match status" value="1"/>
</dbReference>
<evidence type="ECO:0000313" key="2">
    <source>
        <dbReference type="EMBL" id="CAB4620772.1"/>
    </source>
</evidence>
<dbReference type="Gene3D" id="3.40.50.720">
    <property type="entry name" value="NAD(P)-binding Rossmann-like Domain"/>
    <property type="match status" value="1"/>
</dbReference>
<dbReference type="InterPro" id="IPR036291">
    <property type="entry name" value="NAD(P)-bd_dom_sf"/>
</dbReference>
<sequence length="898" mass="95347">MSDPTPAGAPYPRQWEADVLLRDGRAAHLRPITPADAEKIADFQSSLSPESIYFRYFTLRGDLTPKELEQLTTVDHDRRVALVLTLGPQIIGVGRYEATSATEAEIALTVRDNHQARGVGSILLEHLAAAGRERGLRTFVGTVLSENSRMLDVFADAGFEAQQQVDDGMVSVSIDLEPTEQSLRVMEAREHRAEAVSIKQLLSPQSVVLVGVSVREGTFGHTLLRNILDAGFTGELSVVHPSAESIAGVKAYPSVRDVPGSIDLAIVAVPAERVLDVARACSEKDARAIVVISSGFAEAGEEGRELQRQLVQVARGRGMRVVGPNCLGIINTAGEVQLNASLAPVMPPRGRIGFFSQSGALGIALLETVRRRGLGVSTFVGAGNRADVSGNDVLQYWEEDPDTDVILLYLESIGNPRKFTRLARRISRHTPIVAMKTGGSMQARPLGHAVRRSSLPPAALEALFTQSGVIQTETLNHLFDVSQVLSFQPLPQGSTVAIVGNSDALGTLAADAAQARGLEVLDQSVSLGASATAEDFDGALAGLLDDPAVDSILAIFVPPLSTAGEGAVEAIAHAGARLVKPVVATVVGVGPDGASSVELLMRRDDAGVPMEGSVPAFFSVEEAVRAIAAVTNYSTWRHEPAGLMPEFDDLRIHDAGAMLESIMGDSLTQVGDERILDENQIAGLLGCYGIDLWPSAQVTSEDQAVELSQTLGYPVGLRLSDPELAGRADLGTQRLNLESDAAVRTAFRRLQNRFGVKAERMTLQRMAQPGVACVVGSIEDPLFGPVVSFGISGVTTELLGDRAYAIPPLTDVDAARIIRAPRAAPLLLGGFGAGEQALADLEELILRVSVMVDEHPEISDVVLDPVLVSAKGLAVLGAKMSVKVPQARTESPVRRLTD</sequence>
<dbReference type="SUPFAM" id="SSF55729">
    <property type="entry name" value="Acyl-CoA N-acyltransferases (Nat)"/>
    <property type="match status" value="1"/>
</dbReference>
<organism evidence="2">
    <name type="scientific">freshwater metagenome</name>
    <dbReference type="NCBI Taxonomy" id="449393"/>
    <lineage>
        <taxon>unclassified sequences</taxon>
        <taxon>metagenomes</taxon>
        <taxon>ecological metagenomes</taxon>
    </lineage>
</organism>
<dbReference type="PANTHER" id="PTHR42793:SF1">
    <property type="entry name" value="PEPTIDYL-LYSINE N-ACETYLTRANSFERASE PATZ"/>
    <property type="match status" value="1"/>
</dbReference>
<dbReference type="InterPro" id="IPR016181">
    <property type="entry name" value="Acyl_CoA_acyltransferase"/>
</dbReference>
<dbReference type="SUPFAM" id="SSF56059">
    <property type="entry name" value="Glutathione synthetase ATP-binding domain-like"/>
    <property type="match status" value="1"/>
</dbReference>
<evidence type="ECO:0000259" key="1">
    <source>
        <dbReference type="PROSITE" id="PS51186"/>
    </source>
</evidence>
<dbReference type="Gene3D" id="3.40.50.261">
    <property type="entry name" value="Succinyl-CoA synthetase domains"/>
    <property type="match status" value="2"/>
</dbReference>
<dbReference type="Pfam" id="PF13607">
    <property type="entry name" value="Succ_CoA_lig"/>
    <property type="match status" value="1"/>
</dbReference>
<dbReference type="InterPro" id="IPR016102">
    <property type="entry name" value="Succinyl-CoA_synth-like"/>
</dbReference>
<dbReference type="InterPro" id="IPR000182">
    <property type="entry name" value="GNAT_dom"/>
</dbReference>
<dbReference type="AlphaFoldDB" id="A0A6J6I2Y4"/>
<dbReference type="Gene3D" id="3.30.470.20">
    <property type="entry name" value="ATP-grasp fold, B domain"/>
    <property type="match status" value="1"/>
</dbReference>
<proteinExistence type="predicted"/>
<dbReference type="GO" id="GO:0016747">
    <property type="term" value="F:acyltransferase activity, transferring groups other than amino-acyl groups"/>
    <property type="evidence" value="ECO:0007669"/>
    <property type="project" value="InterPro"/>
</dbReference>
<gene>
    <name evidence="2" type="ORF">UFOPK1939_00546</name>
</gene>